<sequence>MSCRARTRRLTRGRTQSTATPEVILVSSPEPPPVNDAAGVDVDADADIDVDVDMDFAFDSELQALIDECAQPQPQQSQQQQQQQQPALSRLSSQAERTQRRVAKTIDTLPDSSSQRQRPLTERRRFRLAGTSQSSQLSQLSQLSQPTQNNSNNDDDDVWWRRYEPRSVDDLAVHAKKVQQVRSWL</sequence>
<comment type="caution">
    <text evidence="2">The sequence shown here is derived from an EMBL/GenBank/DDBJ whole genome shotgun (WGS) entry which is preliminary data.</text>
</comment>
<evidence type="ECO:0000313" key="2">
    <source>
        <dbReference type="EMBL" id="KAJ1719602.1"/>
    </source>
</evidence>
<dbReference type="EMBL" id="JANBOJ010000368">
    <property type="protein sequence ID" value="KAJ1719602.1"/>
    <property type="molecule type" value="Genomic_DNA"/>
</dbReference>
<protein>
    <submittedName>
        <fullName evidence="2">Uncharacterized protein</fullName>
    </submittedName>
</protein>
<proteinExistence type="predicted"/>
<dbReference type="Proteomes" id="UP001149813">
    <property type="component" value="Unassembled WGS sequence"/>
</dbReference>
<evidence type="ECO:0000313" key="3">
    <source>
        <dbReference type="Proteomes" id="UP001149813"/>
    </source>
</evidence>
<feature type="compositionally biased region" description="Low complexity" evidence="1">
    <location>
        <begin position="132"/>
        <end position="152"/>
    </location>
</feature>
<organism evidence="2 3">
    <name type="scientific">Coemansia erecta</name>
    <dbReference type="NCBI Taxonomy" id="147472"/>
    <lineage>
        <taxon>Eukaryota</taxon>
        <taxon>Fungi</taxon>
        <taxon>Fungi incertae sedis</taxon>
        <taxon>Zoopagomycota</taxon>
        <taxon>Kickxellomycotina</taxon>
        <taxon>Kickxellomycetes</taxon>
        <taxon>Kickxellales</taxon>
        <taxon>Kickxellaceae</taxon>
        <taxon>Coemansia</taxon>
    </lineage>
</organism>
<feature type="compositionally biased region" description="Low complexity" evidence="1">
    <location>
        <begin position="71"/>
        <end position="86"/>
    </location>
</feature>
<evidence type="ECO:0000256" key="1">
    <source>
        <dbReference type="SAM" id="MobiDB-lite"/>
    </source>
</evidence>
<feature type="non-terminal residue" evidence="2">
    <location>
        <position position="185"/>
    </location>
</feature>
<dbReference type="AlphaFoldDB" id="A0A9W7XV81"/>
<feature type="compositionally biased region" description="Basic residues" evidence="1">
    <location>
        <begin position="1"/>
        <end position="12"/>
    </location>
</feature>
<feature type="region of interest" description="Disordered" evidence="1">
    <location>
        <begin position="1"/>
        <end position="40"/>
    </location>
</feature>
<dbReference type="OrthoDB" id="10265971at2759"/>
<accession>A0A9W7XV81</accession>
<gene>
    <name evidence="2" type="ORF">LPJ53_005662</name>
</gene>
<feature type="region of interest" description="Disordered" evidence="1">
    <location>
        <begin position="71"/>
        <end position="158"/>
    </location>
</feature>
<name>A0A9W7XV81_9FUNG</name>
<keyword evidence="3" id="KW-1185">Reference proteome</keyword>
<reference evidence="2" key="1">
    <citation type="submission" date="2022-07" db="EMBL/GenBank/DDBJ databases">
        <title>Phylogenomic reconstructions and comparative analyses of Kickxellomycotina fungi.</title>
        <authorList>
            <person name="Reynolds N.K."/>
            <person name="Stajich J.E."/>
            <person name="Barry K."/>
            <person name="Grigoriev I.V."/>
            <person name="Crous P."/>
            <person name="Smith M.E."/>
        </authorList>
    </citation>
    <scope>NUCLEOTIDE SEQUENCE</scope>
    <source>
        <strain evidence="2">NBRC 32514</strain>
    </source>
</reference>